<proteinExistence type="predicted"/>
<accession>A0AAP0IP33</accession>
<evidence type="ECO:0000259" key="4">
    <source>
        <dbReference type="SMART" id="SM01205"/>
    </source>
</evidence>
<dbReference type="InterPro" id="IPR012340">
    <property type="entry name" value="NA-bd_OB-fold"/>
</dbReference>
<dbReference type="PANTHER" id="PTHR12741:SF7">
    <property type="entry name" value="CALLOSE SYNTHASE 12"/>
    <property type="match status" value="1"/>
</dbReference>
<feature type="region of interest" description="Disordered" evidence="3">
    <location>
        <begin position="95"/>
        <end position="116"/>
    </location>
</feature>
<dbReference type="GO" id="GO:0020037">
    <property type="term" value="F:heme binding"/>
    <property type="evidence" value="ECO:0007669"/>
    <property type="project" value="InterPro"/>
</dbReference>
<dbReference type="InterPro" id="IPR036127">
    <property type="entry name" value="CcmE-like_sf"/>
</dbReference>
<dbReference type="Pfam" id="PF03100">
    <property type="entry name" value="CcmE"/>
    <property type="match status" value="1"/>
</dbReference>
<dbReference type="SMART" id="SM01205">
    <property type="entry name" value="FKS1_dom1"/>
    <property type="match status" value="1"/>
</dbReference>
<dbReference type="Proteomes" id="UP001419268">
    <property type="component" value="Unassembled WGS sequence"/>
</dbReference>
<dbReference type="GO" id="GO:0017003">
    <property type="term" value="P:protein-heme linkage"/>
    <property type="evidence" value="ECO:0007669"/>
    <property type="project" value="InterPro"/>
</dbReference>
<evidence type="ECO:0000256" key="2">
    <source>
        <dbReference type="ARBA" id="ARBA00023136"/>
    </source>
</evidence>
<dbReference type="Gene3D" id="2.40.50.140">
    <property type="entry name" value="Nucleic acid-binding proteins"/>
    <property type="match status" value="1"/>
</dbReference>
<dbReference type="AlphaFoldDB" id="A0AAP0IP33"/>
<gene>
    <name evidence="5" type="ORF">Scep_016536</name>
</gene>
<evidence type="ECO:0000313" key="6">
    <source>
        <dbReference type="Proteomes" id="UP001419268"/>
    </source>
</evidence>
<keyword evidence="6" id="KW-1185">Reference proteome</keyword>
<comment type="subcellular location">
    <subcellularLocation>
        <location evidence="1">Membrane</location>
    </subcellularLocation>
</comment>
<reference evidence="5 6" key="1">
    <citation type="submission" date="2024-01" db="EMBL/GenBank/DDBJ databases">
        <title>Genome assemblies of Stephania.</title>
        <authorList>
            <person name="Yang L."/>
        </authorList>
    </citation>
    <scope>NUCLEOTIDE SEQUENCE [LARGE SCALE GENOMIC DNA]</scope>
    <source>
        <strain evidence="5">JXDWG</strain>
        <tissue evidence="5">Leaf</tissue>
    </source>
</reference>
<dbReference type="GO" id="GO:0046527">
    <property type="term" value="F:glucosyltransferase activity"/>
    <property type="evidence" value="ECO:0007669"/>
    <property type="project" value="TreeGrafter"/>
</dbReference>
<dbReference type="GO" id="GO:0017004">
    <property type="term" value="P:cytochrome complex assembly"/>
    <property type="evidence" value="ECO:0007669"/>
    <property type="project" value="InterPro"/>
</dbReference>
<comment type="caution">
    <text evidence="5">The sequence shown here is derived from an EMBL/GenBank/DDBJ whole genome shotgun (WGS) entry which is preliminary data.</text>
</comment>
<dbReference type="EMBL" id="JBBNAG010000007">
    <property type="protein sequence ID" value="KAK9118443.1"/>
    <property type="molecule type" value="Genomic_DNA"/>
</dbReference>
<dbReference type="PANTHER" id="PTHR12741">
    <property type="entry name" value="LYST-INTERACTING PROTEIN LIP5 DOPAMINE RESPONSIVE PROTEIN DRG-1"/>
    <property type="match status" value="1"/>
</dbReference>
<evidence type="ECO:0000313" key="5">
    <source>
        <dbReference type="EMBL" id="KAK9118443.1"/>
    </source>
</evidence>
<feature type="region of interest" description="Disordered" evidence="3">
    <location>
        <begin position="365"/>
        <end position="387"/>
    </location>
</feature>
<evidence type="ECO:0000256" key="1">
    <source>
        <dbReference type="ARBA" id="ARBA00004370"/>
    </source>
</evidence>
<keyword evidence="2" id="KW-0472">Membrane</keyword>
<protein>
    <recommendedName>
        <fullName evidence="4">1,3-beta-glucan synthase component FKS1-like domain-containing protein</fullName>
    </recommendedName>
</protein>
<feature type="region of interest" description="Disordered" evidence="3">
    <location>
        <begin position="138"/>
        <end position="164"/>
    </location>
</feature>
<feature type="compositionally biased region" description="Pro residues" evidence="3">
    <location>
        <begin position="143"/>
        <end position="163"/>
    </location>
</feature>
<name>A0AAP0IP33_9MAGN</name>
<dbReference type="GO" id="GO:0005886">
    <property type="term" value="C:plasma membrane"/>
    <property type="evidence" value="ECO:0007669"/>
    <property type="project" value="InterPro"/>
</dbReference>
<dbReference type="SUPFAM" id="SSF82093">
    <property type="entry name" value="Heme chaperone CcmE"/>
    <property type="match status" value="1"/>
</dbReference>
<dbReference type="InterPro" id="IPR026899">
    <property type="entry name" value="FKS1-like_dom1"/>
</dbReference>
<dbReference type="InterPro" id="IPR004329">
    <property type="entry name" value="CcmE"/>
</dbReference>
<feature type="region of interest" description="Disordered" evidence="3">
    <location>
        <begin position="1"/>
        <end position="20"/>
    </location>
</feature>
<feature type="domain" description="1,3-beta-glucan synthase component FKS1-like" evidence="4">
    <location>
        <begin position="209"/>
        <end position="319"/>
    </location>
</feature>
<dbReference type="Pfam" id="PF14288">
    <property type="entry name" value="FKS1_dom1"/>
    <property type="match status" value="1"/>
</dbReference>
<organism evidence="5 6">
    <name type="scientific">Stephania cephalantha</name>
    <dbReference type="NCBI Taxonomy" id="152367"/>
    <lineage>
        <taxon>Eukaryota</taxon>
        <taxon>Viridiplantae</taxon>
        <taxon>Streptophyta</taxon>
        <taxon>Embryophyta</taxon>
        <taxon>Tracheophyta</taxon>
        <taxon>Spermatophyta</taxon>
        <taxon>Magnoliopsida</taxon>
        <taxon>Ranunculales</taxon>
        <taxon>Menispermaceae</taxon>
        <taxon>Menispermoideae</taxon>
        <taxon>Cissampelideae</taxon>
        <taxon>Stephania</taxon>
    </lineage>
</organism>
<sequence>MFAPVQLRNRRLGPTQRAAPSDLFREGHSAVVEGFVRPLEDPDKEAAAAVTEKARGIGCFFSATEVLAKHDEKYMPAEVAKAIDANKKKIAAAASAAEAQDEERERNQRIHTSTETYVSLTEAPPGLAGHLLRVPARQRPQPAGAPRPPPRQRPDAPPDPPDPIDSLNPFVFRRFRRGLLSNYSSWCSYLGQKSKIWLPEPNPLSADLRRELLYAALYLLIWGESANLRFMPECICYIYHHMVSELNRILEDYIDENTGGPVIPSTCRENGFLNLVMMPVMIWFNWPFDLGSSFFVEKGKGRSVGKTGFVEQRSFWNVFRSFDSISTTTEDGKFQVRCRVDQQPPKTPNLWFVAEQINDHPRRVETVSDVAESEHHNNETAKQRTLE</sequence>
<evidence type="ECO:0000256" key="3">
    <source>
        <dbReference type="SAM" id="MobiDB-lite"/>
    </source>
</evidence>